<dbReference type="EMBL" id="BOMV01000013">
    <property type="protein sequence ID" value="GIE94374.1"/>
    <property type="molecule type" value="Genomic_DNA"/>
</dbReference>
<dbReference type="Proteomes" id="UP000636960">
    <property type="component" value="Unassembled WGS sequence"/>
</dbReference>
<evidence type="ECO:0000313" key="2">
    <source>
        <dbReference type="EMBL" id="GIE94374.1"/>
    </source>
</evidence>
<dbReference type="RefSeq" id="WP_203780695.1">
    <property type="nucleotide sequence ID" value="NZ_BOMV01000013.1"/>
</dbReference>
<name>A0A919MTL0_9ACTN</name>
<organism evidence="2 3">
    <name type="scientific">Paractinoplanes rishiriensis</name>
    <dbReference type="NCBI Taxonomy" id="1050105"/>
    <lineage>
        <taxon>Bacteria</taxon>
        <taxon>Bacillati</taxon>
        <taxon>Actinomycetota</taxon>
        <taxon>Actinomycetes</taxon>
        <taxon>Micromonosporales</taxon>
        <taxon>Micromonosporaceae</taxon>
        <taxon>Paractinoplanes</taxon>
    </lineage>
</organism>
<feature type="region of interest" description="Disordered" evidence="1">
    <location>
        <begin position="116"/>
        <end position="149"/>
    </location>
</feature>
<comment type="caution">
    <text evidence="2">The sequence shown here is derived from an EMBL/GenBank/DDBJ whole genome shotgun (WGS) entry which is preliminary data.</text>
</comment>
<proteinExistence type="predicted"/>
<dbReference type="AlphaFoldDB" id="A0A919MTL0"/>
<reference evidence="2" key="1">
    <citation type="submission" date="2021-01" db="EMBL/GenBank/DDBJ databases">
        <title>Whole genome shotgun sequence of Actinoplanes rishiriensis NBRC 108556.</title>
        <authorList>
            <person name="Komaki H."/>
            <person name="Tamura T."/>
        </authorList>
    </citation>
    <scope>NUCLEOTIDE SEQUENCE</scope>
    <source>
        <strain evidence="2">NBRC 108556</strain>
    </source>
</reference>
<gene>
    <name evidence="2" type="ORF">Ari01nite_18390</name>
</gene>
<evidence type="ECO:0000313" key="3">
    <source>
        <dbReference type="Proteomes" id="UP000636960"/>
    </source>
</evidence>
<protein>
    <submittedName>
        <fullName evidence="2">Uncharacterized protein</fullName>
    </submittedName>
</protein>
<keyword evidence="3" id="KW-1185">Reference proteome</keyword>
<evidence type="ECO:0000256" key="1">
    <source>
        <dbReference type="SAM" id="MobiDB-lite"/>
    </source>
</evidence>
<accession>A0A919MTL0</accession>
<sequence length="149" mass="16478">MSSRQHWEPRWLRCAAVTRFSAAEQARLAALPSDDGPVPEPVGCELAVGHDGSHVAFVVAVHGGERWWWLRWAPDARTLTEAASCDHTRDHGQYRDDCLLPHNHTGPHSYDIRATTRHRPRKAPGHPSPGSSTPCAGIRWSNRGSPDPS</sequence>